<dbReference type="Gene3D" id="1.10.472.10">
    <property type="entry name" value="Cyclin-like"/>
    <property type="match status" value="2"/>
</dbReference>
<feature type="domain" description="Cyclin-like" evidence="5">
    <location>
        <begin position="70"/>
        <end position="156"/>
    </location>
</feature>
<evidence type="ECO:0000259" key="5">
    <source>
        <dbReference type="SMART" id="SM00385"/>
    </source>
</evidence>
<dbReference type="Pfam" id="PF02984">
    <property type="entry name" value="Cyclin_C"/>
    <property type="match status" value="1"/>
</dbReference>
<proteinExistence type="inferred from homology"/>
<dbReference type="InterPro" id="IPR039361">
    <property type="entry name" value="Cyclin"/>
</dbReference>
<keyword evidence="1" id="KW-0132">Cell division</keyword>
<dbReference type="InterPro" id="IPR036915">
    <property type="entry name" value="Cyclin-like_sf"/>
</dbReference>
<dbReference type="SUPFAM" id="SSF47954">
    <property type="entry name" value="Cyclin-like"/>
    <property type="match status" value="2"/>
</dbReference>
<dbReference type="SMART" id="SM00385">
    <property type="entry name" value="CYCLIN"/>
    <property type="match status" value="1"/>
</dbReference>
<protein>
    <recommendedName>
        <fullName evidence="5">Cyclin-like domain-containing protein</fullName>
    </recommendedName>
</protein>
<dbReference type="CDD" id="cd20559">
    <property type="entry name" value="CYCLIN_ScCLN_like"/>
    <property type="match status" value="1"/>
</dbReference>
<comment type="similarity">
    <text evidence="4">Belongs to the cyclin family.</text>
</comment>
<dbReference type="InterPro" id="IPR004367">
    <property type="entry name" value="Cyclin_C-dom"/>
</dbReference>
<dbReference type="InterPro" id="IPR006671">
    <property type="entry name" value="Cyclin_N"/>
</dbReference>
<dbReference type="InterPro" id="IPR013763">
    <property type="entry name" value="Cyclin-like_dom"/>
</dbReference>
<dbReference type="Proteomes" id="UP001497600">
    <property type="component" value="Chromosome G"/>
</dbReference>
<evidence type="ECO:0000256" key="2">
    <source>
        <dbReference type="ARBA" id="ARBA00023127"/>
    </source>
</evidence>
<keyword evidence="7" id="KW-1185">Reference proteome</keyword>
<dbReference type="Pfam" id="PF00134">
    <property type="entry name" value="Cyclin_N"/>
    <property type="match status" value="1"/>
</dbReference>
<reference evidence="6 7" key="1">
    <citation type="submission" date="2024-01" db="EMBL/GenBank/DDBJ databases">
        <authorList>
            <consortium name="Genoscope - CEA"/>
            <person name="William W."/>
        </authorList>
    </citation>
    <scope>NUCLEOTIDE SEQUENCE [LARGE SCALE GENOMIC DNA]</scope>
    <source>
        <strain evidence="6 7">29B2s-10</strain>
    </source>
</reference>
<evidence type="ECO:0000313" key="7">
    <source>
        <dbReference type="Proteomes" id="UP001497600"/>
    </source>
</evidence>
<dbReference type="EMBL" id="OZ004259">
    <property type="protein sequence ID" value="CAK7916970.1"/>
    <property type="molecule type" value="Genomic_DNA"/>
</dbReference>
<dbReference type="PANTHER" id="PTHR10177">
    <property type="entry name" value="CYCLINS"/>
    <property type="match status" value="1"/>
</dbReference>
<evidence type="ECO:0000256" key="1">
    <source>
        <dbReference type="ARBA" id="ARBA00022618"/>
    </source>
</evidence>
<evidence type="ECO:0000313" key="6">
    <source>
        <dbReference type="EMBL" id="CAK7916970.1"/>
    </source>
</evidence>
<gene>
    <name evidence="6" type="ORF">CAAN4_G06370</name>
</gene>
<name>A0ABP0EK32_9ASCO</name>
<evidence type="ECO:0000256" key="3">
    <source>
        <dbReference type="ARBA" id="ARBA00023306"/>
    </source>
</evidence>
<evidence type="ECO:0000256" key="4">
    <source>
        <dbReference type="RuleBase" id="RU000383"/>
    </source>
</evidence>
<accession>A0ABP0EK32</accession>
<sequence length="460" mass="52053">MLGPPSRLRPKPYPLVLEHLESRANKRLTNEYRADNIRALASLESCQDINPAMIDLQPEIQWFMRPFLLDFIVELHSSFKLQPQTLFRCFNIVDRYCAKRIVFKRHYQLVGCTALWIAAKYEDKKSRVPTLKELALMCRNAYDEEMFVQMERHILSTLEWSLGRPTLEDCLQLSVEYCNELNENTTPFRYNRNHMVDTPNTNSTATNMSSGSSTTSAITAIGRFLCELSLYSRPFLEFETSQIAIAANLLACSMLQIPTASRAFHDIARKASSSSVSVSVATTAHENLENLEPEVLGTFLNGFDETTPYKIRKIGLLFMQALNNITDVLSNKYKPLGVLAVVQNYIAKNMNFLETLHSMSNEVLEFSVCEMTNTTLTCIADSFLSLNLVERPQHPQQDIFPVTPPSTSQSVFSDRNSSSSSLITPTTNVCKGNPFYTFSPAECAPVVEASPYYQKQYQGQ</sequence>
<keyword evidence="2 4" id="KW-0195">Cyclin</keyword>
<organism evidence="6 7">
    <name type="scientific">[Candida] anglica</name>
    <dbReference type="NCBI Taxonomy" id="148631"/>
    <lineage>
        <taxon>Eukaryota</taxon>
        <taxon>Fungi</taxon>
        <taxon>Dikarya</taxon>
        <taxon>Ascomycota</taxon>
        <taxon>Saccharomycotina</taxon>
        <taxon>Pichiomycetes</taxon>
        <taxon>Debaryomycetaceae</taxon>
        <taxon>Kurtzmaniella</taxon>
    </lineage>
</organism>
<keyword evidence="3" id="KW-0131">Cell cycle</keyword>
<dbReference type="PROSITE" id="PS00292">
    <property type="entry name" value="CYCLINS"/>
    <property type="match status" value="1"/>
</dbReference>
<dbReference type="InterPro" id="IPR048258">
    <property type="entry name" value="Cyclins_cyclin-box"/>
</dbReference>